<organism evidence="2 3">
    <name type="scientific">Hymenolepis diminuta</name>
    <name type="common">Rat tapeworm</name>
    <dbReference type="NCBI Taxonomy" id="6216"/>
    <lineage>
        <taxon>Eukaryota</taxon>
        <taxon>Metazoa</taxon>
        <taxon>Spiralia</taxon>
        <taxon>Lophotrochozoa</taxon>
        <taxon>Platyhelminthes</taxon>
        <taxon>Cestoda</taxon>
        <taxon>Eucestoda</taxon>
        <taxon>Cyclophyllidea</taxon>
        <taxon>Hymenolepididae</taxon>
        <taxon>Hymenolepis</taxon>
    </lineage>
</organism>
<dbReference type="AlphaFoldDB" id="A0A564YD33"/>
<evidence type="ECO:0000313" key="2">
    <source>
        <dbReference type="EMBL" id="VUZ44503.1"/>
    </source>
</evidence>
<reference evidence="2 3" key="1">
    <citation type="submission" date="2019-07" db="EMBL/GenBank/DDBJ databases">
        <authorList>
            <person name="Jastrzebski P J."/>
            <person name="Paukszto L."/>
            <person name="Jastrzebski P J."/>
        </authorList>
    </citation>
    <scope>NUCLEOTIDE SEQUENCE [LARGE SCALE GENOMIC DNA]</scope>
    <source>
        <strain evidence="2 3">WMS-il1</strain>
    </source>
</reference>
<feature type="coiled-coil region" evidence="1">
    <location>
        <begin position="33"/>
        <end position="106"/>
    </location>
</feature>
<name>A0A564YD33_HYMDI</name>
<accession>A0A564YD33</accession>
<gene>
    <name evidence="2" type="ORF">WMSIL1_LOCUS4495</name>
</gene>
<dbReference type="EMBL" id="CABIJS010000123">
    <property type="protein sequence ID" value="VUZ44503.1"/>
    <property type="molecule type" value="Genomic_DNA"/>
</dbReference>
<evidence type="ECO:0000313" key="3">
    <source>
        <dbReference type="Proteomes" id="UP000321570"/>
    </source>
</evidence>
<dbReference type="Proteomes" id="UP000321570">
    <property type="component" value="Unassembled WGS sequence"/>
</dbReference>
<evidence type="ECO:0000256" key="1">
    <source>
        <dbReference type="SAM" id="Coils"/>
    </source>
</evidence>
<sequence>FAFPIAFTVNRISNRIYEEQEKIKQFTERQANISKQNNEIRQINDQLRADIERLEETIYRESQQTEQLVLANELVEQRVQSLTKALEEIERANEKMRNERTNLLEEYHNRLNSFENSLQRNAILRDFVENWRCQMKRNKELLVFPSVVRNLANSLESFYSSNIADQLESLLPNSVAQEDDVLDSAIAENERNISEQQSIMIVAGAEAETLAAEPESVAQMY</sequence>
<keyword evidence="1" id="KW-0175">Coiled coil</keyword>
<keyword evidence="3" id="KW-1185">Reference proteome</keyword>
<proteinExistence type="predicted"/>
<feature type="non-terminal residue" evidence="2">
    <location>
        <position position="1"/>
    </location>
</feature>
<protein>
    <submittedName>
        <fullName evidence="2">Uncharacterized protein</fullName>
    </submittedName>
</protein>